<organism evidence="1 2">
    <name type="scientific">Intestinicryptomonas porci</name>
    <dbReference type="NCBI Taxonomy" id="2926320"/>
    <lineage>
        <taxon>Bacteria</taxon>
        <taxon>Pseudomonadati</taxon>
        <taxon>Verrucomicrobiota</taxon>
        <taxon>Opitutia</taxon>
        <taxon>Opitutales</taxon>
        <taxon>Intestinicryptomonaceae</taxon>
        <taxon>Intestinicryptomonas</taxon>
    </lineage>
</organism>
<reference evidence="1 2" key="1">
    <citation type="submission" date="2022-03" db="EMBL/GenBank/DDBJ databases">
        <title>Novel taxa within the pig intestine.</title>
        <authorList>
            <person name="Wylensek D."/>
            <person name="Bishof K."/>
            <person name="Afrizal A."/>
            <person name="Clavel T."/>
        </authorList>
    </citation>
    <scope>NUCLEOTIDE SEQUENCE [LARGE SCALE GENOMIC DNA]</scope>
    <source>
        <strain evidence="1 2">CLA-KB-P66</strain>
    </source>
</reference>
<protein>
    <recommendedName>
        <fullName evidence="3">Lipoprotein</fullName>
    </recommendedName>
</protein>
<proteinExistence type="predicted"/>
<evidence type="ECO:0000313" key="1">
    <source>
        <dbReference type="EMBL" id="MDX8415694.1"/>
    </source>
</evidence>
<evidence type="ECO:0000313" key="2">
    <source>
        <dbReference type="Proteomes" id="UP001275932"/>
    </source>
</evidence>
<dbReference type="RefSeq" id="WP_370397142.1">
    <property type="nucleotide sequence ID" value="NZ_JALBUT010000006.1"/>
</dbReference>
<name>A0ABU4WJU1_9BACT</name>
<keyword evidence="2" id="KW-1185">Reference proteome</keyword>
<dbReference type="EMBL" id="JALBUT010000006">
    <property type="protein sequence ID" value="MDX8415694.1"/>
    <property type="molecule type" value="Genomic_DNA"/>
</dbReference>
<gene>
    <name evidence="1" type="ORF">MOX91_05815</name>
</gene>
<evidence type="ECO:0008006" key="3">
    <source>
        <dbReference type="Google" id="ProtNLM"/>
    </source>
</evidence>
<sequence length="146" mass="16219">MKNFFKMLYIACALSCICGCTSITYTESDSSPEIKGGNGTYRQILISNYGYYLFNCIPLGCGGLSDGSFELFSDNVNLDKAMQTLKDECAKDNADAFSNIQVSQTSTCIFSWVPYLGSTLGIYWFKEIQISAAIYSENFKIEKDAK</sequence>
<accession>A0ABU4WJU1</accession>
<comment type="caution">
    <text evidence="1">The sequence shown here is derived from an EMBL/GenBank/DDBJ whole genome shotgun (WGS) entry which is preliminary data.</text>
</comment>
<dbReference type="Proteomes" id="UP001275932">
    <property type="component" value="Unassembled WGS sequence"/>
</dbReference>